<dbReference type="PROSITE" id="PS00211">
    <property type="entry name" value="ABC_TRANSPORTER_1"/>
    <property type="match status" value="1"/>
</dbReference>
<dbReference type="PROSITE" id="PS50893">
    <property type="entry name" value="ABC_TRANSPORTER_2"/>
    <property type="match status" value="1"/>
</dbReference>
<dbReference type="Gene3D" id="2.40.50.100">
    <property type="match status" value="1"/>
</dbReference>
<evidence type="ECO:0000313" key="6">
    <source>
        <dbReference type="Proteomes" id="UP000007881"/>
    </source>
</evidence>
<dbReference type="eggNOG" id="COG3842">
    <property type="taxonomic scope" value="Bacteria"/>
</dbReference>
<name>I0IGR4_PHYMF</name>
<dbReference type="InterPro" id="IPR003593">
    <property type="entry name" value="AAA+_ATPase"/>
</dbReference>
<feature type="domain" description="ABC transporter" evidence="4">
    <location>
        <begin position="4"/>
        <end position="234"/>
    </location>
</feature>
<reference evidence="5 6" key="1">
    <citation type="submission" date="2012-02" db="EMBL/GenBank/DDBJ databases">
        <title>Complete genome sequence of Phycisphaera mikurensis NBRC 102666.</title>
        <authorList>
            <person name="Ankai A."/>
            <person name="Hosoyama A."/>
            <person name="Terui Y."/>
            <person name="Sekine M."/>
            <person name="Fukai R."/>
            <person name="Kato Y."/>
            <person name="Nakamura S."/>
            <person name="Yamada-Narita S."/>
            <person name="Kawakoshi A."/>
            <person name="Fukunaga Y."/>
            <person name="Yamazaki S."/>
            <person name="Fujita N."/>
        </authorList>
    </citation>
    <scope>NUCLEOTIDE SEQUENCE [LARGE SCALE GENOMIC DNA]</scope>
    <source>
        <strain evidence="6">NBRC 102666 / KCTC 22515 / FYK2301M01</strain>
    </source>
</reference>
<organism evidence="5 6">
    <name type="scientific">Phycisphaera mikurensis (strain NBRC 102666 / KCTC 22515 / FYK2301M01)</name>
    <dbReference type="NCBI Taxonomy" id="1142394"/>
    <lineage>
        <taxon>Bacteria</taxon>
        <taxon>Pseudomonadati</taxon>
        <taxon>Planctomycetota</taxon>
        <taxon>Phycisphaerae</taxon>
        <taxon>Phycisphaerales</taxon>
        <taxon>Phycisphaeraceae</taxon>
        <taxon>Phycisphaera</taxon>
    </lineage>
</organism>
<dbReference type="KEGG" id="phm:PSMK_22930"/>
<dbReference type="SUPFAM" id="SSF50331">
    <property type="entry name" value="MOP-like"/>
    <property type="match status" value="1"/>
</dbReference>
<evidence type="ECO:0000256" key="1">
    <source>
        <dbReference type="ARBA" id="ARBA00022448"/>
    </source>
</evidence>
<accession>I0IGR4</accession>
<keyword evidence="1" id="KW-0813">Transport</keyword>
<dbReference type="RefSeq" id="WP_014437667.1">
    <property type="nucleotide sequence ID" value="NC_017080.1"/>
</dbReference>
<dbReference type="Proteomes" id="UP000007881">
    <property type="component" value="Chromosome"/>
</dbReference>
<dbReference type="GO" id="GO:0043190">
    <property type="term" value="C:ATP-binding cassette (ABC) transporter complex"/>
    <property type="evidence" value="ECO:0007669"/>
    <property type="project" value="UniProtKB-ARBA"/>
</dbReference>
<dbReference type="STRING" id="1142394.PSMK_22930"/>
<dbReference type="Gene3D" id="3.40.50.300">
    <property type="entry name" value="P-loop containing nucleotide triphosphate hydrolases"/>
    <property type="match status" value="1"/>
</dbReference>
<protein>
    <submittedName>
        <fullName evidence="5">Putative ABC transporter ATP-binding protein</fullName>
    </submittedName>
</protein>
<dbReference type="Pfam" id="PF00005">
    <property type="entry name" value="ABC_tran"/>
    <property type="match status" value="1"/>
</dbReference>
<dbReference type="EMBL" id="AP012338">
    <property type="protein sequence ID" value="BAM04452.1"/>
    <property type="molecule type" value="Genomic_DNA"/>
</dbReference>
<dbReference type="OrthoDB" id="9790614at2"/>
<dbReference type="SUPFAM" id="SSF52540">
    <property type="entry name" value="P-loop containing nucleoside triphosphate hydrolases"/>
    <property type="match status" value="1"/>
</dbReference>
<dbReference type="InterPro" id="IPR027417">
    <property type="entry name" value="P-loop_NTPase"/>
</dbReference>
<dbReference type="InterPro" id="IPR003439">
    <property type="entry name" value="ABC_transporter-like_ATP-bd"/>
</dbReference>
<sequence length="370" mass="39720">MTPIRLDTLRKQFGETVAVDDVSIDIPAGDLFFLLGPSGCGKTTLLRMIAGFQEPTAGRILFGGDDVTHVAPQKRDTGMVFQGYALWPHMTVRQNVAFGLEVRKVSKAETRKRVDAALERVQLGHQADRKTNQLSGGQQQRVALARALVIEPRVLLLDEPLSNLDAKLRLEMRQGIRDITKAAGTTGVYVTHDQKEALSMADRVAVLNGGKLEQVGPPRELYERPKNRFVAGFLGETNLVAAEVVGRDGGRVLLQTAAGRLASAVFPERLPASGSVTCSIRPEAVVLAEPGSDAEKRLPGENRLRLKRAGGVYLGEVAQHTVRATAGGDDGGGGGLTLTALEMNPRFVVDAEAAPLTGWVDPADVVVLRD</sequence>
<evidence type="ECO:0000256" key="3">
    <source>
        <dbReference type="ARBA" id="ARBA00022840"/>
    </source>
</evidence>
<dbReference type="PATRIC" id="fig|1142394.8.peg.2368"/>
<dbReference type="InterPro" id="IPR050093">
    <property type="entry name" value="ABC_SmlMolc_Importer"/>
</dbReference>
<evidence type="ECO:0000259" key="4">
    <source>
        <dbReference type="PROSITE" id="PS50893"/>
    </source>
</evidence>
<dbReference type="SMART" id="SM00382">
    <property type="entry name" value="AAA"/>
    <property type="match status" value="1"/>
</dbReference>
<evidence type="ECO:0000313" key="5">
    <source>
        <dbReference type="EMBL" id="BAM04452.1"/>
    </source>
</evidence>
<dbReference type="AlphaFoldDB" id="I0IGR4"/>
<dbReference type="FunFam" id="3.40.50.300:FF:000042">
    <property type="entry name" value="Maltose/maltodextrin ABC transporter, ATP-binding protein"/>
    <property type="match status" value="1"/>
</dbReference>
<dbReference type="GO" id="GO:0005524">
    <property type="term" value="F:ATP binding"/>
    <property type="evidence" value="ECO:0007669"/>
    <property type="project" value="UniProtKB-KW"/>
</dbReference>
<dbReference type="PANTHER" id="PTHR42781">
    <property type="entry name" value="SPERMIDINE/PUTRESCINE IMPORT ATP-BINDING PROTEIN POTA"/>
    <property type="match status" value="1"/>
</dbReference>
<keyword evidence="2" id="KW-0547">Nucleotide-binding</keyword>
<proteinExistence type="predicted"/>
<keyword evidence="3 5" id="KW-0067">ATP-binding</keyword>
<dbReference type="GO" id="GO:0140359">
    <property type="term" value="F:ABC-type transporter activity"/>
    <property type="evidence" value="ECO:0007669"/>
    <property type="project" value="UniProtKB-ARBA"/>
</dbReference>
<dbReference type="GO" id="GO:0016887">
    <property type="term" value="F:ATP hydrolysis activity"/>
    <property type="evidence" value="ECO:0007669"/>
    <property type="project" value="InterPro"/>
</dbReference>
<dbReference type="HOGENOM" id="CLU_000604_1_1_0"/>
<keyword evidence="6" id="KW-1185">Reference proteome</keyword>
<dbReference type="PANTHER" id="PTHR42781:SF4">
    <property type="entry name" value="SPERMIDINE_PUTRESCINE IMPORT ATP-BINDING PROTEIN POTA"/>
    <property type="match status" value="1"/>
</dbReference>
<dbReference type="InterPro" id="IPR017871">
    <property type="entry name" value="ABC_transporter-like_CS"/>
</dbReference>
<evidence type="ECO:0000256" key="2">
    <source>
        <dbReference type="ARBA" id="ARBA00022741"/>
    </source>
</evidence>
<gene>
    <name evidence="5" type="ordered locus">PSMK_22930</name>
</gene>
<dbReference type="InterPro" id="IPR008995">
    <property type="entry name" value="Mo/tungstate-bd_C_term_dom"/>
</dbReference>